<evidence type="ECO:0000313" key="4">
    <source>
        <dbReference type="Proteomes" id="UP000224871"/>
    </source>
</evidence>
<reference evidence="1 4" key="3">
    <citation type="journal article" date="2017" name="Nat. Microbiol.">
        <title>Natural product diversity associated with the nematode symbionts Photorhabdus and Xenorhabdus.</title>
        <authorList>
            <person name="Tobias N.J."/>
            <person name="Wolff H."/>
            <person name="Djahanschiri B."/>
            <person name="Grundmann F."/>
            <person name="Kronenwerth M."/>
            <person name="Shi Y.M."/>
            <person name="Simonyi S."/>
            <person name="Grun P."/>
            <person name="Shapiro-Ilan D."/>
            <person name="Pidot S.J."/>
            <person name="Stinear T.P."/>
            <person name="Ebersberger I."/>
            <person name="Bode H.B."/>
        </authorList>
    </citation>
    <scope>NUCLEOTIDE SEQUENCE [LARGE SCALE GENOMIC DNA]</scope>
    <source>
        <strain evidence="1 4">DSM 16336</strain>
    </source>
</reference>
<protein>
    <submittedName>
        <fullName evidence="2">Uncharacterized protein</fullName>
    </submittedName>
</protein>
<reference evidence="3" key="1">
    <citation type="submission" date="2016-12" db="EMBL/GenBank/DDBJ databases">
        <authorList>
            <person name="Gaudriault S."/>
        </authorList>
    </citation>
    <scope>NUCLEOTIDE SEQUENCE [LARGE SCALE GENOMIC DNA]</scope>
    <source>
        <strain evidence="3">HGB1681 (deposited as PTA-6826 in the American Type Culture Collection)</strain>
    </source>
</reference>
<reference evidence="2" key="2">
    <citation type="submission" date="2016-12" db="EMBL/GenBank/DDBJ databases">
        <authorList>
            <person name="Song W.-J."/>
            <person name="Kurnit D.M."/>
        </authorList>
    </citation>
    <scope>NUCLEOTIDE SEQUENCE [LARGE SCALE GENOMIC DNA]</scope>
    <source>
        <strain evidence="2">HGB1681</strain>
    </source>
</reference>
<name>A0A1N6MYS1_9GAMM</name>
<evidence type="ECO:0000313" key="3">
    <source>
        <dbReference type="Proteomes" id="UP000196435"/>
    </source>
</evidence>
<accession>A0A1N6MYS1</accession>
<dbReference type="Proteomes" id="UP000196435">
    <property type="component" value="Unassembled WGS sequence"/>
</dbReference>
<dbReference type="EMBL" id="NIBU01000041">
    <property type="protein sequence ID" value="PHM31229.1"/>
    <property type="molecule type" value="Genomic_DNA"/>
</dbReference>
<keyword evidence="4" id="KW-1185">Reference proteome</keyword>
<dbReference type="EMBL" id="FTLG01000191">
    <property type="protein sequence ID" value="SIP74023.1"/>
    <property type="molecule type" value="Genomic_DNA"/>
</dbReference>
<dbReference type="AlphaFoldDB" id="A0A1N6MYS1"/>
<evidence type="ECO:0000313" key="1">
    <source>
        <dbReference type="EMBL" id="PHM31229.1"/>
    </source>
</evidence>
<sequence length="104" mass="12088">MKNKKNNTLNKSDSKLYNHMRIKKISVNIHQYNYKALITVQDENKHGENKYFYLDNSDNSIDEYGMFEALLHCSSNNNPAVAIITTGYIDDEGIEYIGEILFFN</sequence>
<evidence type="ECO:0000313" key="2">
    <source>
        <dbReference type="EMBL" id="SIP74023.1"/>
    </source>
</evidence>
<gene>
    <name evidence="1" type="ORF">Xinn_02938</name>
    <name evidence="2" type="ORF">XIS1_490020</name>
</gene>
<dbReference type="Proteomes" id="UP000224871">
    <property type="component" value="Unassembled WGS sequence"/>
</dbReference>
<organism evidence="2 3">
    <name type="scientific">Xenorhabdus innexi</name>
    <dbReference type="NCBI Taxonomy" id="290109"/>
    <lineage>
        <taxon>Bacteria</taxon>
        <taxon>Pseudomonadati</taxon>
        <taxon>Pseudomonadota</taxon>
        <taxon>Gammaproteobacteria</taxon>
        <taxon>Enterobacterales</taxon>
        <taxon>Morganellaceae</taxon>
        <taxon>Xenorhabdus</taxon>
    </lineage>
</organism>
<dbReference type="RefSeq" id="WP_086953451.1">
    <property type="nucleotide sequence ID" value="NZ_CAWNQC010000239.1"/>
</dbReference>
<proteinExistence type="predicted"/>